<protein>
    <submittedName>
        <fullName evidence="1">Uncharacterized protein</fullName>
    </submittedName>
</protein>
<accession>A0A645FUN6</accession>
<sequence>MPLAIGAYNGANLARLADPRFDVLVYAFTSVRFALRRYHPFSALIAAIGASRSASLATFAVLRVNVCPIRLRLNHCMLRRYHLRSAPIAILEGVSRSADLATHNAFSLRRMLTLWRSAAATSPREAATKTVAGSGWEAIV</sequence>
<proteinExistence type="predicted"/>
<evidence type="ECO:0000313" key="1">
    <source>
        <dbReference type="EMBL" id="MPN18218.1"/>
    </source>
</evidence>
<gene>
    <name evidence="1" type="ORF">SDC9_165577</name>
</gene>
<organism evidence="1">
    <name type="scientific">bioreactor metagenome</name>
    <dbReference type="NCBI Taxonomy" id="1076179"/>
    <lineage>
        <taxon>unclassified sequences</taxon>
        <taxon>metagenomes</taxon>
        <taxon>ecological metagenomes</taxon>
    </lineage>
</organism>
<comment type="caution">
    <text evidence="1">The sequence shown here is derived from an EMBL/GenBank/DDBJ whole genome shotgun (WGS) entry which is preliminary data.</text>
</comment>
<dbReference type="EMBL" id="VSSQ01065503">
    <property type="protein sequence ID" value="MPN18218.1"/>
    <property type="molecule type" value="Genomic_DNA"/>
</dbReference>
<reference evidence="1" key="1">
    <citation type="submission" date="2019-08" db="EMBL/GenBank/DDBJ databases">
        <authorList>
            <person name="Kucharzyk K."/>
            <person name="Murdoch R.W."/>
            <person name="Higgins S."/>
            <person name="Loffler F."/>
        </authorList>
    </citation>
    <scope>NUCLEOTIDE SEQUENCE</scope>
</reference>
<name>A0A645FUN6_9ZZZZ</name>
<dbReference type="AlphaFoldDB" id="A0A645FUN6"/>